<sequence length="127" mass="14341">MRIKGTMVGLTLLGICCPLSVFIRWKGLQIALEIVSFFSARAVFDFLLIYTLELFQNVRQELCCVDGPTGKVVHWSSRPNVSGEGQKEWVALLLRVWGDNFVLQIVGRLIAGNKWKNTVRNKSLTTD</sequence>
<name>A0AAE1YTJ2_9LAMI</name>
<proteinExistence type="predicted"/>
<dbReference type="EMBL" id="JACGWO010000002">
    <property type="protein sequence ID" value="KAK4435766.1"/>
    <property type="molecule type" value="Genomic_DNA"/>
</dbReference>
<reference evidence="1" key="1">
    <citation type="submission" date="2020-06" db="EMBL/GenBank/DDBJ databases">
        <authorList>
            <person name="Li T."/>
            <person name="Hu X."/>
            <person name="Zhang T."/>
            <person name="Song X."/>
            <person name="Zhang H."/>
            <person name="Dai N."/>
            <person name="Sheng W."/>
            <person name="Hou X."/>
            <person name="Wei L."/>
        </authorList>
    </citation>
    <scope>NUCLEOTIDE SEQUENCE</scope>
    <source>
        <strain evidence="1">3651</strain>
        <tissue evidence="1">Leaf</tissue>
    </source>
</reference>
<comment type="caution">
    <text evidence="1">The sequence shown here is derived from an EMBL/GenBank/DDBJ whole genome shotgun (WGS) entry which is preliminary data.</text>
</comment>
<keyword evidence="2" id="KW-1185">Reference proteome</keyword>
<evidence type="ECO:0000313" key="2">
    <source>
        <dbReference type="Proteomes" id="UP001293254"/>
    </source>
</evidence>
<protein>
    <submittedName>
        <fullName evidence="1">Uncharacterized protein</fullName>
    </submittedName>
</protein>
<reference evidence="1" key="2">
    <citation type="journal article" date="2024" name="Plant">
        <title>Genomic evolution and insights into agronomic trait innovations of Sesamum species.</title>
        <authorList>
            <person name="Miao H."/>
            <person name="Wang L."/>
            <person name="Qu L."/>
            <person name="Liu H."/>
            <person name="Sun Y."/>
            <person name="Le M."/>
            <person name="Wang Q."/>
            <person name="Wei S."/>
            <person name="Zheng Y."/>
            <person name="Lin W."/>
            <person name="Duan Y."/>
            <person name="Cao H."/>
            <person name="Xiong S."/>
            <person name="Wang X."/>
            <person name="Wei L."/>
            <person name="Li C."/>
            <person name="Ma Q."/>
            <person name="Ju M."/>
            <person name="Zhao R."/>
            <person name="Li G."/>
            <person name="Mu C."/>
            <person name="Tian Q."/>
            <person name="Mei H."/>
            <person name="Zhang T."/>
            <person name="Gao T."/>
            <person name="Zhang H."/>
        </authorList>
    </citation>
    <scope>NUCLEOTIDE SEQUENCE</scope>
    <source>
        <strain evidence="1">3651</strain>
    </source>
</reference>
<dbReference type="AlphaFoldDB" id="A0AAE1YTJ2"/>
<organism evidence="1 2">
    <name type="scientific">Sesamum alatum</name>
    <dbReference type="NCBI Taxonomy" id="300844"/>
    <lineage>
        <taxon>Eukaryota</taxon>
        <taxon>Viridiplantae</taxon>
        <taxon>Streptophyta</taxon>
        <taxon>Embryophyta</taxon>
        <taxon>Tracheophyta</taxon>
        <taxon>Spermatophyta</taxon>
        <taxon>Magnoliopsida</taxon>
        <taxon>eudicotyledons</taxon>
        <taxon>Gunneridae</taxon>
        <taxon>Pentapetalae</taxon>
        <taxon>asterids</taxon>
        <taxon>lamiids</taxon>
        <taxon>Lamiales</taxon>
        <taxon>Pedaliaceae</taxon>
        <taxon>Sesamum</taxon>
    </lineage>
</organism>
<dbReference type="Proteomes" id="UP001293254">
    <property type="component" value="Unassembled WGS sequence"/>
</dbReference>
<gene>
    <name evidence="1" type="ORF">Salat_0740100</name>
</gene>
<accession>A0AAE1YTJ2</accession>
<evidence type="ECO:0000313" key="1">
    <source>
        <dbReference type="EMBL" id="KAK4435766.1"/>
    </source>
</evidence>